<keyword evidence="4 8" id="KW-0658">Purine biosynthesis</keyword>
<evidence type="ECO:0000256" key="4">
    <source>
        <dbReference type="ARBA" id="ARBA00022755"/>
    </source>
</evidence>
<evidence type="ECO:0000256" key="8">
    <source>
        <dbReference type="HAMAP-Rule" id="MF_00421"/>
    </source>
</evidence>
<dbReference type="GO" id="GO:0006189">
    <property type="term" value="P:'de novo' IMP biosynthetic process"/>
    <property type="evidence" value="ECO:0007669"/>
    <property type="project" value="UniProtKB-UniRule"/>
</dbReference>
<evidence type="ECO:0000313" key="9">
    <source>
        <dbReference type="EMBL" id="HFT93303.1"/>
    </source>
</evidence>
<dbReference type="CDD" id="cd01740">
    <property type="entry name" value="GATase1_FGAR_AT"/>
    <property type="match status" value="1"/>
</dbReference>
<dbReference type="Pfam" id="PF13507">
    <property type="entry name" value="GATase_5"/>
    <property type="match status" value="1"/>
</dbReference>
<dbReference type="HAMAP" id="MF_00421">
    <property type="entry name" value="PurQ"/>
    <property type="match status" value="1"/>
</dbReference>
<evidence type="ECO:0000256" key="3">
    <source>
        <dbReference type="ARBA" id="ARBA00022741"/>
    </source>
</evidence>
<sequence>MPPFKVGIVRFPGTNCDTDTFEAVESISGLEPVWLSYHQETIRDLDAVILPGGFSYGDYLRTGAMAAQTPVVSAIRKIADDGKPVMGICNGFQILVESKMLPGALLMNASRSFICEESPVVSQTSKTPFNTLLPEGTRISLPVAHQEGRYYLPEKELREIEASGQVIFRYVNNPNGSVHDIAGVSNRRGNVVGLMPHPERRVRDSSPSRDGLLLFESLLISLRNRYFHPD</sequence>
<dbReference type="NCBIfam" id="TIGR01737">
    <property type="entry name" value="FGAM_synth_I"/>
    <property type="match status" value="1"/>
</dbReference>
<comment type="subunit">
    <text evidence="8">Part of the FGAM synthase complex composed of 1 PurL, 1 PurQ and 2 PurS subunits.</text>
</comment>
<evidence type="ECO:0000256" key="1">
    <source>
        <dbReference type="ARBA" id="ARBA00022490"/>
    </source>
</evidence>
<dbReference type="InterPro" id="IPR010075">
    <property type="entry name" value="PRibForGlyAmidine_synth_PurQ"/>
</dbReference>
<dbReference type="SUPFAM" id="SSF52317">
    <property type="entry name" value="Class I glutamine amidotransferase-like"/>
    <property type="match status" value="1"/>
</dbReference>
<dbReference type="EC" id="3.5.1.2" evidence="8"/>
<dbReference type="PIRSF" id="PIRSF001586">
    <property type="entry name" value="FGAM_synth_I"/>
    <property type="match status" value="1"/>
</dbReference>
<dbReference type="PANTHER" id="PTHR47552">
    <property type="entry name" value="PHOSPHORIBOSYLFORMYLGLYCINAMIDINE SYNTHASE SUBUNIT PURQ"/>
    <property type="match status" value="1"/>
</dbReference>
<name>A0A7C3LV65_9BACT</name>
<dbReference type="EC" id="6.3.5.3" evidence="8"/>
<keyword evidence="5 8" id="KW-0378">Hydrolase</keyword>
<dbReference type="GO" id="GO:0005737">
    <property type="term" value="C:cytoplasm"/>
    <property type="evidence" value="ECO:0007669"/>
    <property type="project" value="UniProtKB-SubCell"/>
</dbReference>
<dbReference type="PROSITE" id="PS51273">
    <property type="entry name" value="GATASE_TYPE_1"/>
    <property type="match status" value="1"/>
</dbReference>
<feature type="active site" description="Nucleophile" evidence="8">
    <location>
        <position position="89"/>
    </location>
</feature>
<dbReference type="GO" id="GO:0004642">
    <property type="term" value="F:phosphoribosylformylglycinamidine synthase activity"/>
    <property type="evidence" value="ECO:0007669"/>
    <property type="project" value="UniProtKB-UniRule"/>
</dbReference>
<keyword evidence="6 8" id="KW-0067">ATP-binding</keyword>
<comment type="caution">
    <text evidence="9">The sequence shown here is derived from an EMBL/GenBank/DDBJ whole genome shotgun (WGS) entry which is preliminary data.</text>
</comment>
<evidence type="ECO:0000256" key="5">
    <source>
        <dbReference type="ARBA" id="ARBA00022801"/>
    </source>
</evidence>
<comment type="catalytic activity">
    <reaction evidence="8">
        <text>N(2)-formyl-N(1)-(5-phospho-beta-D-ribosyl)glycinamide + L-glutamine + ATP + H2O = 2-formamido-N(1)-(5-O-phospho-beta-D-ribosyl)acetamidine + L-glutamate + ADP + phosphate + H(+)</text>
        <dbReference type="Rhea" id="RHEA:17129"/>
        <dbReference type="ChEBI" id="CHEBI:15377"/>
        <dbReference type="ChEBI" id="CHEBI:15378"/>
        <dbReference type="ChEBI" id="CHEBI:29985"/>
        <dbReference type="ChEBI" id="CHEBI:30616"/>
        <dbReference type="ChEBI" id="CHEBI:43474"/>
        <dbReference type="ChEBI" id="CHEBI:58359"/>
        <dbReference type="ChEBI" id="CHEBI:147286"/>
        <dbReference type="ChEBI" id="CHEBI:147287"/>
        <dbReference type="ChEBI" id="CHEBI:456216"/>
        <dbReference type="EC" id="6.3.5.3"/>
    </reaction>
</comment>
<organism evidence="9">
    <name type="scientific">Leptospirillum ferriphilum</name>
    <dbReference type="NCBI Taxonomy" id="178606"/>
    <lineage>
        <taxon>Bacteria</taxon>
        <taxon>Pseudomonadati</taxon>
        <taxon>Nitrospirota</taxon>
        <taxon>Nitrospiria</taxon>
        <taxon>Nitrospirales</taxon>
        <taxon>Nitrospiraceae</taxon>
        <taxon>Leptospirillum</taxon>
    </lineage>
</organism>
<dbReference type="GO" id="GO:0005524">
    <property type="term" value="F:ATP binding"/>
    <property type="evidence" value="ECO:0007669"/>
    <property type="project" value="UniProtKB-KW"/>
</dbReference>
<dbReference type="PANTHER" id="PTHR47552:SF1">
    <property type="entry name" value="PHOSPHORIBOSYLFORMYLGLYCINAMIDINE SYNTHASE SUBUNIT PURQ"/>
    <property type="match status" value="1"/>
</dbReference>
<dbReference type="EMBL" id="DTMM01000096">
    <property type="protein sequence ID" value="HFT93303.1"/>
    <property type="molecule type" value="Genomic_DNA"/>
</dbReference>
<keyword evidence="3 8" id="KW-0547">Nucleotide-binding</keyword>
<evidence type="ECO:0000256" key="2">
    <source>
        <dbReference type="ARBA" id="ARBA00022598"/>
    </source>
</evidence>
<proteinExistence type="inferred from homology"/>
<comment type="pathway">
    <text evidence="8">Purine metabolism; IMP biosynthesis via de novo pathway; 5-amino-1-(5-phospho-D-ribosyl)imidazole from N(2)-formyl-N(1)-(5-phospho-D-ribosyl)glycinamide: step 1/2.</text>
</comment>
<dbReference type="Gene3D" id="3.40.50.880">
    <property type="match status" value="1"/>
</dbReference>
<keyword evidence="2 8" id="KW-0436">Ligase</keyword>
<comment type="function">
    <text evidence="8">Part of the phosphoribosylformylglycinamidine synthase complex involved in the purines biosynthetic pathway. Catalyzes the ATP-dependent conversion of formylglycinamide ribonucleotide (FGAR) and glutamine to yield formylglycinamidine ribonucleotide (FGAM) and glutamate. The FGAM synthase complex is composed of three subunits. PurQ produces an ammonia molecule by converting glutamine to glutamate. PurL transfers the ammonia molecule to FGAR to form FGAM in an ATP-dependent manner. PurS interacts with PurQ and PurL and is thought to assist in the transfer of the ammonia molecule from PurQ to PurL.</text>
</comment>
<evidence type="ECO:0000256" key="6">
    <source>
        <dbReference type="ARBA" id="ARBA00022840"/>
    </source>
</evidence>
<dbReference type="UniPathway" id="UPA00074">
    <property type="reaction ID" value="UER00128"/>
</dbReference>
<protein>
    <recommendedName>
        <fullName evidence="8">Phosphoribosylformylglycinamidine synthase subunit PurQ</fullName>
        <shortName evidence="8">FGAM synthase</shortName>
        <ecNumber evidence="8">6.3.5.3</ecNumber>
    </recommendedName>
    <alternativeName>
        <fullName evidence="8">Formylglycinamide ribonucleotide amidotransferase subunit I</fullName>
        <shortName evidence="8">FGAR amidotransferase I</shortName>
        <shortName evidence="8">FGAR-AT I</shortName>
    </alternativeName>
    <alternativeName>
        <fullName evidence="8">Glutaminase PurQ</fullName>
        <ecNumber evidence="8">3.5.1.2</ecNumber>
    </alternativeName>
    <alternativeName>
        <fullName evidence="8">Phosphoribosylformylglycinamidine synthase subunit I</fullName>
    </alternativeName>
</protein>
<dbReference type="AlphaFoldDB" id="A0A7C3LV65"/>
<dbReference type="GO" id="GO:0004359">
    <property type="term" value="F:glutaminase activity"/>
    <property type="evidence" value="ECO:0007669"/>
    <property type="project" value="UniProtKB-EC"/>
</dbReference>
<evidence type="ECO:0000256" key="7">
    <source>
        <dbReference type="ARBA" id="ARBA00022962"/>
    </source>
</evidence>
<feature type="active site" evidence="8">
    <location>
        <position position="197"/>
    </location>
</feature>
<dbReference type="NCBIfam" id="NF002957">
    <property type="entry name" value="PRK03619.1"/>
    <property type="match status" value="1"/>
</dbReference>
<accession>A0A7C3LV65</accession>
<comment type="subcellular location">
    <subcellularLocation>
        <location evidence="8">Cytoplasm</location>
    </subcellularLocation>
</comment>
<dbReference type="SMART" id="SM01211">
    <property type="entry name" value="GATase_5"/>
    <property type="match status" value="1"/>
</dbReference>
<gene>
    <name evidence="8 9" type="primary">purQ</name>
    <name evidence="9" type="ORF">ENX03_05075</name>
</gene>
<reference evidence="9" key="1">
    <citation type="journal article" date="2020" name="mSystems">
        <title>Genome- and Community-Level Interaction Insights into Carbon Utilization and Element Cycling Functions of Hydrothermarchaeota in Hydrothermal Sediment.</title>
        <authorList>
            <person name="Zhou Z."/>
            <person name="Liu Y."/>
            <person name="Xu W."/>
            <person name="Pan J."/>
            <person name="Luo Z.H."/>
            <person name="Li M."/>
        </authorList>
    </citation>
    <scope>NUCLEOTIDE SEQUENCE [LARGE SCALE GENOMIC DNA]</scope>
    <source>
        <strain evidence="9">SpSt-902</strain>
    </source>
</reference>
<comment type="catalytic activity">
    <reaction evidence="8">
        <text>L-glutamine + H2O = L-glutamate + NH4(+)</text>
        <dbReference type="Rhea" id="RHEA:15889"/>
        <dbReference type="ChEBI" id="CHEBI:15377"/>
        <dbReference type="ChEBI" id="CHEBI:28938"/>
        <dbReference type="ChEBI" id="CHEBI:29985"/>
        <dbReference type="ChEBI" id="CHEBI:58359"/>
        <dbReference type="EC" id="3.5.1.2"/>
    </reaction>
</comment>
<keyword evidence="1 8" id="KW-0963">Cytoplasm</keyword>
<dbReference type="InterPro" id="IPR029062">
    <property type="entry name" value="Class_I_gatase-like"/>
</dbReference>
<keyword evidence="7 8" id="KW-0315">Glutamine amidotransferase</keyword>
<feature type="active site" evidence="8">
    <location>
        <position position="199"/>
    </location>
</feature>